<reference evidence="2 3" key="1">
    <citation type="submission" date="2018-04" db="EMBL/GenBank/DDBJ databases">
        <title>Chitinophaga fuyangensis sp. nov., isolated from soil in a chemical factory.</title>
        <authorList>
            <person name="Chen K."/>
        </authorList>
    </citation>
    <scope>NUCLEOTIDE SEQUENCE [LARGE SCALE GENOMIC DNA]</scope>
    <source>
        <strain evidence="2 3">LY-1</strain>
    </source>
</reference>
<keyword evidence="3" id="KW-1185">Reference proteome</keyword>
<accession>A0A2T7BG22</accession>
<keyword evidence="1" id="KW-0472">Membrane</keyword>
<evidence type="ECO:0000256" key="1">
    <source>
        <dbReference type="SAM" id="Phobius"/>
    </source>
</evidence>
<dbReference type="Pfam" id="PF13585">
    <property type="entry name" value="CHU_C"/>
    <property type="match status" value="1"/>
</dbReference>
<keyword evidence="1" id="KW-0812">Transmembrane</keyword>
<dbReference type="NCBIfam" id="TIGR04131">
    <property type="entry name" value="Bac_Flav_CTERM"/>
    <property type="match status" value="1"/>
</dbReference>
<name>A0A2T7BG22_9BACT</name>
<dbReference type="Proteomes" id="UP000244450">
    <property type="component" value="Unassembled WGS sequence"/>
</dbReference>
<evidence type="ECO:0008006" key="4">
    <source>
        <dbReference type="Google" id="ProtNLM"/>
    </source>
</evidence>
<feature type="transmembrane region" description="Helical" evidence="1">
    <location>
        <begin position="6"/>
        <end position="24"/>
    </location>
</feature>
<protein>
    <recommendedName>
        <fullName evidence="4">Ig-like domain-containing protein</fullName>
    </recommendedName>
</protein>
<evidence type="ECO:0000313" key="2">
    <source>
        <dbReference type="EMBL" id="PUZ25228.1"/>
    </source>
</evidence>
<dbReference type="InterPro" id="IPR026341">
    <property type="entry name" value="T9SS_type_B"/>
</dbReference>
<gene>
    <name evidence="2" type="ORF">DCC81_13045</name>
</gene>
<dbReference type="AlphaFoldDB" id="A0A2T7BG22"/>
<proteinExistence type="predicted"/>
<dbReference type="EMBL" id="QCYK01000002">
    <property type="protein sequence ID" value="PUZ25228.1"/>
    <property type="molecule type" value="Genomic_DNA"/>
</dbReference>
<keyword evidence="1" id="KW-1133">Transmembrane helix</keyword>
<evidence type="ECO:0000313" key="3">
    <source>
        <dbReference type="Proteomes" id="UP000244450"/>
    </source>
</evidence>
<sequence>MCTSASVDYLCAVILILAPGYLVPSMKRLRTIFAILLGFIPYCAVAQKQSNNWFFGDHAAITFNNGAPQAVSGSAMQQREGCASISDPSGNLMFYTDGITVWNASNQPMPNGTGLGGEDIATQSAVIVPLPQSKTLYYLFTVDDWQNDSGSFQYSIVDMSKDGGKGDVVTKNVLINSKVREQVTSVYSGSNCNVWIITHEKGNNNFDAYLLSDAGLQPTPVVSSVGMVYQGTNRYGYLKFSPNGKKLAAELGHPDITSDITIQLFDFDNQTGIVSNAVTVATGNQLFDAYSLEFSPSGNVLYATASYGNATLYQFDLSSGISSTIEASVKNVGNGYEGKTCVQLAPDKKIYVSKDGYQFLGCVNNPDVVGTGCNYVNNAVDLGSGRGRLGFPNFVQSFFLYPSLGKKEYDLCEGEKLDVDVTTAAGVTYEWQDGTTGPKYSITKSGQYWVKATFDNCTRYDTTVANFTPLPIVDLGADTTLCNGASLQLDAKNPGATFLWQDNSISPTYAVSSAGTYSVTVTKDKCSASDNIKVDYAPGFTLDLGKDTNLCAGQPLKLQPVYTGTATFLWQDGSTADNFDVPGAGKFWLRETRSGCAVSDTINVAVIAYPVVSLGNDTTLCEGSELLLDATNTGVTYAWQDGTTAATYSVISAGTYSVTANRSGCKTTDDINVIYNPLPVVDLGKDTSLCEGLPLVLQTAYTGSPDFLWQDGSTADNFNVSGAGKYWLRETLNGCANSDTVLVATVAYPVVDFGPDTTLCEGNTLLLNAAATGVTYRWQDGSSNASYTVSSAGTYSVTANRQGCKTTVAINVSYSALPVVDLGQDATYCTVQPVVLDASASGGASFLWQDGSTASTFTVGQTGKYWVQVLNNFGCANADTVRITYDLSTDGKSQLEHMCMNEPFVLDAGIFTSTPATYRWQDGSTTQQLVVRQPGHYIVEVTTACKTVKDTILLGVRDCSCKLEIPNAFSPNGDGHNDIFMPNMSYCAFKTYHLSVYNRWGNLLFESNDPGMGWNGTFKGSLADVATYVYVLQYQAMDDSSMQLRKGTVTLLR</sequence>
<dbReference type="SUPFAM" id="SSF69304">
    <property type="entry name" value="Tricorn protease N-terminal domain"/>
    <property type="match status" value="1"/>
</dbReference>
<dbReference type="OrthoDB" id="9765926at2"/>
<comment type="caution">
    <text evidence="2">The sequence shown here is derived from an EMBL/GenBank/DDBJ whole genome shotgun (WGS) entry which is preliminary data.</text>
</comment>
<organism evidence="2 3">
    <name type="scientific">Chitinophaga parva</name>
    <dbReference type="NCBI Taxonomy" id="2169414"/>
    <lineage>
        <taxon>Bacteria</taxon>
        <taxon>Pseudomonadati</taxon>
        <taxon>Bacteroidota</taxon>
        <taxon>Chitinophagia</taxon>
        <taxon>Chitinophagales</taxon>
        <taxon>Chitinophagaceae</taxon>
        <taxon>Chitinophaga</taxon>
    </lineage>
</organism>